<evidence type="ECO:0000313" key="2">
    <source>
        <dbReference type="EMBL" id="QNT96770.1"/>
    </source>
</evidence>
<dbReference type="EMBL" id="CP051006">
    <property type="protein sequence ID" value="QNT96770.1"/>
    <property type="molecule type" value="Genomic_DNA"/>
</dbReference>
<evidence type="ECO:0000256" key="1">
    <source>
        <dbReference type="SAM" id="MobiDB-lite"/>
    </source>
</evidence>
<dbReference type="Proteomes" id="UP000516422">
    <property type="component" value="Chromosome"/>
</dbReference>
<dbReference type="KEGG" id="sgf:HEP81_06535"/>
<dbReference type="AlphaFoldDB" id="A0A7H1Q8Z0"/>
<name>A0A7H1Q8Z0_9ACTN</name>
<sequence>MGIGATPTWPRAASEGKPGRVARQPLLRDIGFPDLHPKGASYSACMSAINWGDVPTWLGTIFAAAAAGAAVWTLKSQRDQIGEQRSFIAEQSANLQLERQQLMAELHDRRSTQARRVRLIRTAGGAELDPETGQLAGADHWTVIVRNDSDAPVYDLTMTFAGEPARWVETNERTGGGAVAVLGRGQQAVFTSPFFVDTLLMRARPVTRFRDAEGVWWQLLHDEQLTETSPPAQGEA</sequence>
<protein>
    <submittedName>
        <fullName evidence="2">Uncharacterized protein</fullName>
    </submittedName>
</protein>
<reference evidence="2 3" key="1">
    <citation type="submission" date="2020-04" db="EMBL/GenBank/DDBJ databases">
        <title>Characterization and engineering of Streptomyces griseofuscus DSM40191 as a potential heterologous host for expression of BGCs.</title>
        <authorList>
            <person name="Gren T."/>
            <person name="Whitford C.M."/>
            <person name="Mohite O.S."/>
            <person name="Joergensen T.S."/>
            <person name="Nielsen J.B."/>
            <person name="Lee S.Y."/>
            <person name="Weber T."/>
        </authorList>
    </citation>
    <scope>NUCLEOTIDE SEQUENCE [LARGE SCALE GENOMIC DNA]</scope>
    <source>
        <strain evidence="2 3">DSM 40191</strain>
    </source>
</reference>
<feature type="region of interest" description="Disordered" evidence="1">
    <location>
        <begin position="1"/>
        <end position="20"/>
    </location>
</feature>
<accession>A0A7H1Q8Z0</accession>
<evidence type="ECO:0000313" key="3">
    <source>
        <dbReference type="Proteomes" id="UP000516422"/>
    </source>
</evidence>
<gene>
    <name evidence="2" type="ORF">HEP81_06535</name>
</gene>
<organism evidence="2 3">
    <name type="scientific">Streptomyces griseofuscus</name>
    <dbReference type="NCBI Taxonomy" id="146922"/>
    <lineage>
        <taxon>Bacteria</taxon>
        <taxon>Bacillati</taxon>
        <taxon>Actinomycetota</taxon>
        <taxon>Actinomycetes</taxon>
        <taxon>Kitasatosporales</taxon>
        <taxon>Streptomycetaceae</taxon>
        <taxon>Streptomyces</taxon>
    </lineage>
</organism>
<proteinExistence type="predicted"/>